<feature type="region of interest" description="Disordered" evidence="1">
    <location>
        <begin position="250"/>
        <end position="285"/>
    </location>
</feature>
<evidence type="ECO:0000256" key="1">
    <source>
        <dbReference type="SAM" id="MobiDB-lite"/>
    </source>
</evidence>
<dbReference type="STRING" id="461836.A0A0L0DPJ3"/>
<name>A0A0L0DPJ3_THETB</name>
<dbReference type="GeneID" id="25567444"/>
<dbReference type="SUPFAM" id="SSF48464">
    <property type="entry name" value="ENTH/VHS domain"/>
    <property type="match status" value="1"/>
</dbReference>
<dbReference type="EMBL" id="GL349481">
    <property type="protein sequence ID" value="KNC53348.1"/>
    <property type="molecule type" value="Genomic_DNA"/>
</dbReference>
<dbReference type="OrthoDB" id="79367at2759"/>
<evidence type="ECO:0000313" key="3">
    <source>
        <dbReference type="EMBL" id="KNC53348.1"/>
    </source>
</evidence>
<organism evidence="3 4">
    <name type="scientific">Thecamonas trahens ATCC 50062</name>
    <dbReference type="NCBI Taxonomy" id="461836"/>
    <lineage>
        <taxon>Eukaryota</taxon>
        <taxon>Apusozoa</taxon>
        <taxon>Apusomonadida</taxon>
        <taxon>Apusomonadidae</taxon>
        <taxon>Thecamonas</taxon>
    </lineage>
</organism>
<protein>
    <recommendedName>
        <fullName evidence="2">CID domain-containing protein</fullName>
    </recommendedName>
</protein>
<dbReference type="RefSeq" id="XP_013754396.1">
    <property type="nucleotide sequence ID" value="XM_013898942.1"/>
</dbReference>
<dbReference type="AlphaFoldDB" id="A0A0L0DPJ3"/>
<feature type="domain" description="CID" evidence="2">
    <location>
        <begin position="5"/>
        <end position="141"/>
    </location>
</feature>
<accession>A0A0L0DPJ3</accession>
<dbReference type="Proteomes" id="UP000054408">
    <property type="component" value="Unassembled WGS sequence"/>
</dbReference>
<dbReference type="InterPro" id="IPR008942">
    <property type="entry name" value="ENTH_VHS"/>
</dbReference>
<proteinExistence type="predicted"/>
<keyword evidence="4" id="KW-1185">Reference proteome</keyword>
<dbReference type="InterPro" id="IPR006569">
    <property type="entry name" value="CID_dom"/>
</dbReference>
<evidence type="ECO:0000259" key="2">
    <source>
        <dbReference type="PROSITE" id="PS51391"/>
    </source>
</evidence>
<dbReference type="SMART" id="SM00582">
    <property type="entry name" value="RPR"/>
    <property type="match status" value="1"/>
</dbReference>
<evidence type="ECO:0000313" key="4">
    <source>
        <dbReference type="Proteomes" id="UP000054408"/>
    </source>
</evidence>
<dbReference type="OMA" id="REWHEKG"/>
<sequence>MSKWAGEDVFNAIFKAIHATKPPVAPSHIEKITKLALQHYKTRYKFVAHYILKFVFKSKPVYRLSGLYMIDAVVKASIKANGSKEGYGPRFAAQLPKAISAAWECEPVRAKIERLVNVWAESKMFSSRVLAGIKVWMARKLGKEVEPEVAAVAEGSRSRSSAAHPATSSLSAAAAASSSSSAAAAAAGSSATAAGSSSALAELQATLAKLKAQQAVAPPSPAAAPLASNSLAAQAGLTGLFANLQQLRAGGKPATPSVPSADLPPAGPDPLEGFNYDSDEDMDDEQRLRIQRQKRLQQERAYRRGGG</sequence>
<dbReference type="PROSITE" id="PS51391">
    <property type="entry name" value="CID"/>
    <property type="match status" value="1"/>
</dbReference>
<reference evidence="3 4" key="1">
    <citation type="submission" date="2010-05" db="EMBL/GenBank/DDBJ databases">
        <title>The Genome Sequence of Thecamonas trahens ATCC 50062.</title>
        <authorList>
            <consortium name="The Broad Institute Genome Sequencing Platform"/>
            <person name="Russ C."/>
            <person name="Cuomo C."/>
            <person name="Shea T."/>
            <person name="Young S.K."/>
            <person name="Zeng Q."/>
            <person name="Koehrsen M."/>
            <person name="Haas B."/>
            <person name="Borodovsky M."/>
            <person name="Guigo R."/>
            <person name="Alvarado L."/>
            <person name="Berlin A."/>
            <person name="Bochicchio J."/>
            <person name="Borenstein D."/>
            <person name="Chapman S."/>
            <person name="Chen Z."/>
            <person name="Freedman E."/>
            <person name="Gellesch M."/>
            <person name="Goldberg J."/>
            <person name="Griggs A."/>
            <person name="Gujja S."/>
            <person name="Heilman E."/>
            <person name="Heiman D."/>
            <person name="Hepburn T."/>
            <person name="Howarth C."/>
            <person name="Jen D."/>
            <person name="Larson L."/>
            <person name="Mehta T."/>
            <person name="Park D."/>
            <person name="Pearson M."/>
            <person name="Roberts A."/>
            <person name="Saif S."/>
            <person name="Shenoy N."/>
            <person name="Sisk P."/>
            <person name="Stolte C."/>
            <person name="Sykes S."/>
            <person name="Thomson T."/>
            <person name="Walk T."/>
            <person name="White J."/>
            <person name="Yandava C."/>
            <person name="Burger G."/>
            <person name="Gray M.W."/>
            <person name="Holland P.W.H."/>
            <person name="King N."/>
            <person name="Lang F.B.F."/>
            <person name="Roger A.J."/>
            <person name="Ruiz-Trillo I."/>
            <person name="Lander E."/>
            <person name="Nusbaum C."/>
        </authorList>
    </citation>
    <scope>NUCLEOTIDE SEQUENCE [LARGE SCALE GENOMIC DNA]</scope>
    <source>
        <strain evidence="3 4">ATCC 50062</strain>
    </source>
</reference>
<dbReference type="eggNOG" id="KOG0132">
    <property type="taxonomic scope" value="Eukaryota"/>
</dbReference>
<dbReference type="Pfam" id="PF04818">
    <property type="entry name" value="CID"/>
    <property type="match status" value="1"/>
</dbReference>
<gene>
    <name evidence="3" type="ORF">AMSG_08850</name>
</gene>
<dbReference type="Gene3D" id="1.25.40.90">
    <property type="match status" value="1"/>
</dbReference>